<comment type="similarity">
    <text evidence="1">Belongs to the peptidase U62 family.</text>
</comment>
<gene>
    <name evidence="5" type="primary">pmbA</name>
    <name evidence="5" type="ORF">V3330_12570</name>
</gene>
<dbReference type="PANTHER" id="PTHR43421">
    <property type="entry name" value="METALLOPROTEASE PMBA"/>
    <property type="match status" value="1"/>
</dbReference>
<evidence type="ECO:0000313" key="5">
    <source>
        <dbReference type="EMBL" id="MEJ8568461.1"/>
    </source>
</evidence>
<comment type="caution">
    <text evidence="5">The sequence shown here is derived from an EMBL/GenBank/DDBJ whole genome shotgun (WGS) entry which is preliminary data.</text>
</comment>
<dbReference type="Gene3D" id="3.30.2290.10">
    <property type="entry name" value="PmbA/TldD superfamily"/>
    <property type="match status" value="1"/>
</dbReference>
<feature type="domain" description="Metalloprotease TldD/E C-terminal" evidence="3">
    <location>
        <begin position="244"/>
        <end position="452"/>
    </location>
</feature>
<evidence type="ECO:0000259" key="4">
    <source>
        <dbReference type="Pfam" id="PF19290"/>
    </source>
</evidence>
<sequence length="453" mass="48092">MKDSNMVEQDRIDREAELDTLQTHVEHALARATRGGATAAEVSAHGSQGLAVSVRKGEVETLEHMRDRSVSITVYLGRCKGHATCADLERESIDTCVDRALDIARYTQEDPCNGLADAALMADSFPDLDLWHPAELDARAAIERALACEAAGRDVAGITNSEGANFEAGLGLSVYGNSHGFIGRSAGTRFSQSCVLVAGAGDGMQRDYSYDSRRNLADLEPVEETGAEAARRTLARLGARQLPTGHMPVLLSAEVAKGFIGHLVGAISGSTLYRNASFLKDCAGERLFPEWMHIAERPRLPRGAGSAVFDSEGVATRARDIVSGGVLQGYVLSSYSARRLGLETTGNAGGVRNLLVEPGGRGGDDPVSGMQDGFYVTEVMGQGVSLVTGDYSRGASGFRVENGRIGHAVEEVTIAGNLRDLFLAIEGVSRRLDTRGNIHTGDLLIGRMMVAGS</sequence>
<feature type="domain" description="Metalloprotease TldD/E N-terminal" evidence="2">
    <location>
        <begin position="40"/>
        <end position="104"/>
    </location>
</feature>
<dbReference type="AlphaFoldDB" id="A0AAW9RLM5"/>
<dbReference type="Pfam" id="PF19289">
    <property type="entry name" value="PmbA_TldD_3rd"/>
    <property type="match status" value="1"/>
</dbReference>
<proteinExistence type="inferred from homology"/>
<dbReference type="GO" id="GO:0005829">
    <property type="term" value="C:cytosol"/>
    <property type="evidence" value="ECO:0007669"/>
    <property type="project" value="TreeGrafter"/>
</dbReference>
<dbReference type="InterPro" id="IPR045570">
    <property type="entry name" value="Metalloprtase-TldD/E_cen_dom"/>
</dbReference>
<dbReference type="InterPro" id="IPR045569">
    <property type="entry name" value="Metalloprtase-TldD/E_C"/>
</dbReference>
<evidence type="ECO:0000256" key="1">
    <source>
        <dbReference type="ARBA" id="ARBA00005836"/>
    </source>
</evidence>
<dbReference type="GO" id="GO:0006508">
    <property type="term" value="P:proteolysis"/>
    <property type="evidence" value="ECO:0007669"/>
    <property type="project" value="InterPro"/>
</dbReference>
<dbReference type="RefSeq" id="WP_354695784.1">
    <property type="nucleotide sequence ID" value="NZ_JAZHOG010000008.1"/>
</dbReference>
<keyword evidence="5" id="KW-0645">Protease</keyword>
<accession>A0AAW9RLM5</accession>
<dbReference type="GO" id="GO:0008237">
    <property type="term" value="F:metallopeptidase activity"/>
    <property type="evidence" value="ECO:0007669"/>
    <property type="project" value="UniProtKB-KW"/>
</dbReference>
<feature type="domain" description="Metalloprotease TldD/E central" evidence="4">
    <location>
        <begin position="132"/>
        <end position="237"/>
    </location>
</feature>
<organism evidence="5 6">
    <name type="scientific">Elongatibacter sediminis</name>
    <dbReference type="NCBI Taxonomy" id="3119006"/>
    <lineage>
        <taxon>Bacteria</taxon>
        <taxon>Pseudomonadati</taxon>
        <taxon>Pseudomonadota</taxon>
        <taxon>Gammaproteobacteria</taxon>
        <taxon>Chromatiales</taxon>
        <taxon>Wenzhouxiangellaceae</taxon>
        <taxon>Elongatibacter</taxon>
    </lineage>
</organism>
<dbReference type="Proteomes" id="UP001359886">
    <property type="component" value="Unassembled WGS sequence"/>
</dbReference>
<reference evidence="5 6" key="1">
    <citation type="submission" date="2024-02" db="EMBL/GenBank/DDBJ databases">
        <title>A novel Wenzhouxiangellaceae bacterium, isolated from coastal sediments.</title>
        <authorList>
            <person name="Du Z.-J."/>
            <person name="Ye Y.-Q."/>
            <person name="Zhang X.-Y."/>
        </authorList>
    </citation>
    <scope>NUCLEOTIDE SEQUENCE [LARGE SCALE GENOMIC DNA]</scope>
    <source>
        <strain evidence="5 6">CH-27</strain>
    </source>
</reference>
<dbReference type="InterPro" id="IPR047657">
    <property type="entry name" value="PmbA"/>
</dbReference>
<dbReference type="InterPro" id="IPR036059">
    <property type="entry name" value="TldD/PmbA_sf"/>
</dbReference>
<evidence type="ECO:0000259" key="3">
    <source>
        <dbReference type="Pfam" id="PF19289"/>
    </source>
</evidence>
<keyword evidence="5" id="KW-0378">Hydrolase</keyword>
<name>A0AAW9RLM5_9GAMM</name>
<dbReference type="EMBL" id="JAZHOG010000008">
    <property type="protein sequence ID" value="MEJ8568461.1"/>
    <property type="molecule type" value="Genomic_DNA"/>
</dbReference>
<dbReference type="SUPFAM" id="SSF111283">
    <property type="entry name" value="Putative modulator of DNA gyrase, PmbA/TldD"/>
    <property type="match status" value="1"/>
</dbReference>
<evidence type="ECO:0000313" key="6">
    <source>
        <dbReference type="Proteomes" id="UP001359886"/>
    </source>
</evidence>
<dbReference type="InterPro" id="IPR002510">
    <property type="entry name" value="Metalloprtase-TldD/E_N"/>
</dbReference>
<dbReference type="InterPro" id="IPR035068">
    <property type="entry name" value="TldD/PmbA_N"/>
</dbReference>
<dbReference type="Pfam" id="PF19290">
    <property type="entry name" value="PmbA_TldD_2nd"/>
    <property type="match status" value="1"/>
</dbReference>
<dbReference type="PANTHER" id="PTHR43421:SF1">
    <property type="entry name" value="METALLOPROTEASE PMBA"/>
    <property type="match status" value="1"/>
</dbReference>
<dbReference type="Pfam" id="PF01523">
    <property type="entry name" value="PmbA_TldD_1st"/>
    <property type="match status" value="1"/>
</dbReference>
<evidence type="ECO:0000259" key="2">
    <source>
        <dbReference type="Pfam" id="PF01523"/>
    </source>
</evidence>
<keyword evidence="5" id="KW-0482">Metalloprotease</keyword>
<protein>
    <submittedName>
        <fullName evidence="5">Metalloprotease PmbA</fullName>
        <ecNumber evidence="5">3.4.24.-</ecNumber>
    </submittedName>
</protein>
<dbReference type="NCBIfam" id="NF008268">
    <property type="entry name" value="PRK11040.1"/>
    <property type="match status" value="1"/>
</dbReference>
<keyword evidence="6" id="KW-1185">Reference proteome</keyword>
<dbReference type="EC" id="3.4.24.-" evidence="5"/>